<sequence length="89" mass="9544">MLRPALAASAVLLGLAVAAAPASASEVTPAAEKATVSQPATVNAVWRAAYWNYYDCDVAGFTGVYYGWWQGYFCNYRPGSSPAIWDLYA</sequence>
<gene>
    <name evidence="2" type="ORF">DMA12_35990</name>
</gene>
<proteinExistence type="predicted"/>
<dbReference type="AlphaFoldDB" id="A0A428W3M0"/>
<name>A0A428W3M0_AMYBA</name>
<accession>A0A428W3M0</accession>
<keyword evidence="1" id="KW-0732">Signal</keyword>
<evidence type="ECO:0008006" key="4">
    <source>
        <dbReference type="Google" id="ProtNLM"/>
    </source>
</evidence>
<evidence type="ECO:0000313" key="2">
    <source>
        <dbReference type="EMBL" id="RSM37637.1"/>
    </source>
</evidence>
<reference evidence="2 3" key="1">
    <citation type="submission" date="2018-05" db="EMBL/GenBank/DDBJ databases">
        <title>Evolution of GPA BGCs.</title>
        <authorList>
            <person name="Waglechner N."/>
            <person name="Wright G.D."/>
        </authorList>
    </citation>
    <scope>NUCLEOTIDE SEQUENCE [LARGE SCALE GENOMIC DNA]</scope>
    <source>
        <strain evidence="2 3">DSM 5908</strain>
    </source>
</reference>
<keyword evidence="3" id="KW-1185">Reference proteome</keyword>
<feature type="chain" id="PRO_5019100096" description="Chitinase" evidence="1">
    <location>
        <begin position="25"/>
        <end position="89"/>
    </location>
</feature>
<feature type="signal peptide" evidence="1">
    <location>
        <begin position="1"/>
        <end position="24"/>
    </location>
</feature>
<organism evidence="2 3">
    <name type="scientific">Amycolatopsis balhimycina DSM 5908</name>
    <dbReference type="NCBI Taxonomy" id="1081091"/>
    <lineage>
        <taxon>Bacteria</taxon>
        <taxon>Bacillati</taxon>
        <taxon>Actinomycetota</taxon>
        <taxon>Actinomycetes</taxon>
        <taxon>Pseudonocardiales</taxon>
        <taxon>Pseudonocardiaceae</taxon>
        <taxon>Amycolatopsis</taxon>
    </lineage>
</organism>
<evidence type="ECO:0000256" key="1">
    <source>
        <dbReference type="SAM" id="SignalP"/>
    </source>
</evidence>
<dbReference type="EMBL" id="QHHU01000067">
    <property type="protein sequence ID" value="RSM37637.1"/>
    <property type="molecule type" value="Genomic_DNA"/>
</dbReference>
<comment type="caution">
    <text evidence="2">The sequence shown here is derived from an EMBL/GenBank/DDBJ whole genome shotgun (WGS) entry which is preliminary data.</text>
</comment>
<protein>
    <recommendedName>
        <fullName evidence="4">Chitinase</fullName>
    </recommendedName>
</protein>
<dbReference type="Proteomes" id="UP000286716">
    <property type="component" value="Unassembled WGS sequence"/>
</dbReference>
<evidence type="ECO:0000313" key="3">
    <source>
        <dbReference type="Proteomes" id="UP000286716"/>
    </source>
</evidence>